<reference evidence="2 3" key="1">
    <citation type="submission" date="2019-03" db="EMBL/GenBank/DDBJ databases">
        <title>Metabolic reconstructions from genomes of highly enriched 'Candidatus Accumulibacter' and 'Candidatus Competibacter' bioreactor populations.</title>
        <authorList>
            <person name="Annavajhala M.K."/>
            <person name="Welles L."/>
            <person name="Abbas B."/>
            <person name="Sorokin D."/>
            <person name="Park H."/>
            <person name="Van Loosdrecht M."/>
            <person name="Chandran K."/>
        </authorList>
    </citation>
    <scope>NUCLEOTIDE SEQUENCE [LARGE SCALE GENOMIC DNA]</scope>
    <source>
        <strain evidence="2 3">SBR_G</strain>
    </source>
</reference>
<dbReference type="Gene3D" id="1.10.1660.10">
    <property type="match status" value="1"/>
</dbReference>
<dbReference type="EMBL" id="SPMZ01000107">
    <property type="protein sequence ID" value="NMQ21420.1"/>
    <property type="molecule type" value="Genomic_DNA"/>
</dbReference>
<feature type="region of interest" description="Disordered" evidence="1">
    <location>
        <begin position="1"/>
        <end position="72"/>
    </location>
</feature>
<evidence type="ECO:0000313" key="2">
    <source>
        <dbReference type="EMBL" id="NMQ21420.1"/>
    </source>
</evidence>
<evidence type="ECO:0000313" key="3">
    <source>
        <dbReference type="Proteomes" id="UP000760480"/>
    </source>
</evidence>
<feature type="compositionally biased region" description="Polar residues" evidence="1">
    <location>
        <begin position="55"/>
        <end position="69"/>
    </location>
</feature>
<protein>
    <submittedName>
        <fullName evidence="2">Uncharacterized protein</fullName>
    </submittedName>
</protein>
<accession>A0ABX1TTX3</accession>
<evidence type="ECO:0000256" key="1">
    <source>
        <dbReference type="SAM" id="MobiDB-lite"/>
    </source>
</evidence>
<keyword evidence="3" id="KW-1185">Reference proteome</keyword>
<sequence>MSQAARESGTSKPTLSRWIAKGKVSAERQQDGSYLIDPSELDRIKDMMKNGNGSGNPNMKQSETQQETSALRREVELLRERLDDKDGVINDLRRRLDDETEERRAAQTKLTALLTDQRATAPQKATEGRLARAWSILRGKA</sequence>
<comment type="caution">
    <text evidence="2">The sequence shown here is derived from an EMBL/GenBank/DDBJ whole genome shotgun (WGS) entry which is preliminary data.</text>
</comment>
<gene>
    <name evidence="2" type="ORF">E4P82_20755</name>
</gene>
<organism evidence="2 3">
    <name type="scientific">Candidatus Competibacter phosphatis</name>
    <dbReference type="NCBI Taxonomy" id="221280"/>
    <lineage>
        <taxon>Bacteria</taxon>
        <taxon>Pseudomonadati</taxon>
        <taxon>Pseudomonadota</taxon>
        <taxon>Gammaproteobacteria</taxon>
        <taxon>Candidatus Competibacteraceae</taxon>
        <taxon>Candidatus Competibacter</taxon>
    </lineage>
</organism>
<proteinExistence type="predicted"/>
<feature type="compositionally biased region" description="Polar residues" evidence="1">
    <location>
        <begin position="1"/>
        <end position="14"/>
    </location>
</feature>
<dbReference type="Proteomes" id="UP000760480">
    <property type="component" value="Unassembled WGS sequence"/>
</dbReference>
<name>A0ABX1TTX3_9GAMM</name>